<accession>A0A6A6FHD8</accession>
<protein>
    <recommendedName>
        <fullName evidence="1">F-box domain-containing protein</fullName>
    </recommendedName>
</protein>
<dbReference type="InterPro" id="IPR001810">
    <property type="entry name" value="F-box_dom"/>
</dbReference>
<dbReference type="PROSITE" id="PS50181">
    <property type="entry name" value="FBOX"/>
    <property type="match status" value="1"/>
</dbReference>
<proteinExistence type="predicted"/>
<name>A0A6A6FHD8_9PEZI</name>
<sequence length="201" mass="22666">MSFESLPPEIVEQVVVSLPLHDIGSVRLTSQTLAFKVTQEHYKSNFYSQKFELTSRRLKQFVAVAASDGLLEANVRDSAISQPLWDEDGIIQEITLFAIEGEDPRRIQVDLSTLSQQRDHHAQFYQSRRSHCTAQPGFWQFEEAHIELSLLTAEVIVYRVDVNTGGGWKHIWAAANTAFATIFASTADTGLKDPEAEFLQQ</sequence>
<evidence type="ECO:0000313" key="3">
    <source>
        <dbReference type="Proteomes" id="UP000799539"/>
    </source>
</evidence>
<evidence type="ECO:0000259" key="1">
    <source>
        <dbReference type="PROSITE" id="PS50181"/>
    </source>
</evidence>
<gene>
    <name evidence="2" type="ORF">CERZMDRAFT_97291</name>
</gene>
<organism evidence="2 3">
    <name type="scientific">Cercospora zeae-maydis SCOH1-5</name>
    <dbReference type="NCBI Taxonomy" id="717836"/>
    <lineage>
        <taxon>Eukaryota</taxon>
        <taxon>Fungi</taxon>
        <taxon>Dikarya</taxon>
        <taxon>Ascomycota</taxon>
        <taxon>Pezizomycotina</taxon>
        <taxon>Dothideomycetes</taxon>
        <taxon>Dothideomycetidae</taxon>
        <taxon>Mycosphaerellales</taxon>
        <taxon>Mycosphaerellaceae</taxon>
        <taxon>Cercospora</taxon>
    </lineage>
</organism>
<dbReference type="AlphaFoldDB" id="A0A6A6FHD8"/>
<dbReference type="EMBL" id="ML992672">
    <property type="protein sequence ID" value="KAF2212793.1"/>
    <property type="molecule type" value="Genomic_DNA"/>
</dbReference>
<dbReference type="Proteomes" id="UP000799539">
    <property type="component" value="Unassembled WGS sequence"/>
</dbReference>
<keyword evidence="3" id="KW-1185">Reference proteome</keyword>
<feature type="domain" description="F-box" evidence="1">
    <location>
        <begin position="1"/>
        <end position="50"/>
    </location>
</feature>
<dbReference type="OrthoDB" id="3640045at2759"/>
<evidence type="ECO:0000313" key="2">
    <source>
        <dbReference type="EMBL" id="KAF2212793.1"/>
    </source>
</evidence>
<reference evidence="2" key="1">
    <citation type="journal article" date="2020" name="Stud. Mycol.">
        <title>101 Dothideomycetes genomes: a test case for predicting lifestyles and emergence of pathogens.</title>
        <authorList>
            <person name="Haridas S."/>
            <person name="Albert R."/>
            <person name="Binder M."/>
            <person name="Bloem J."/>
            <person name="Labutti K."/>
            <person name="Salamov A."/>
            <person name="Andreopoulos B."/>
            <person name="Baker S."/>
            <person name="Barry K."/>
            <person name="Bills G."/>
            <person name="Bluhm B."/>
            <person name="Cannon C."/>
            <person name="Castanera R."/>
            <person name="Culley D."/>
            <person name="Daum C."/>
            <person name="Ezra D."/>
            <person name="Gonzalez J."/>
            <person name="Henrissat B."/>
            <person name="Kuo A."/>
            <person name="Liang C."/>
            <person name="Lipzen A."/>
            <person name="Lutzoni F."/>
            <person name="Magnuson J."/>
            <person name="Mondo S."/>
            <person name="Nolan M."/>
            <person name="Ohm R."/>
            <person name="Pangilinan J."/>
            <person name="Park H.-J."/>
            <person name="Ramirez L."/>
            <person name="Alfaro M."/>
            <person name="Sun H."/>
            <person name="Tritt A."/>
            <person name="Yoshinaga Y."/>
            <person name="Zwiers L.-H."/>
            <person name="Turgeon B."/>
            <person name="Goodwin S."/>
            <person name="Spatafora J."/>
            <person name="Crous P."/>
            <person name="Grigoriev I."/>
        </authorList>
    </citation>
    <scope>NUCLEOTIDE SEQUENCE</scope>
    <source>
        <strain evidence="2">SCOH1-5</strain>
    </source>
</reference>